<dbReference type="Pfam" id="PF25601">
    <property type="entry name" value="AAA_lid_14"/>
    <property type="match status" value="1"/>
</dbReference>
<evidence type="ECO:0000259" key="6">
    <source>
        <dbReference type="PROSITE" id="PS50045"/>
    </source>
</evidence>
<dbReference type="SUPFAM" id="SSF46689">
    <property type="entry name" value="Homeodomain-like"/>
    <property type="match status" value="1"/>
</dbReference>
<keyword evidence="2" id="KW-0067">ATP-binding</keyword>
<dbReference type="AlphaFoldDB" id="A0A011PNL9"/>
<dbReference type="Proteomes" id="UP000020218">
    <property type="component" value="Unassembled WGS sequence"/>
</dbReference>
<evidence type="ECO:0000313" key="8">
    <source>
        <dbReference type="Proteomes" id="UP000020218"/>
    </source>
</evidence>
<dbReference type="InterPro" id="IPR002078">
    <property type="entry name" value="Sigma_54_int"/>
</dbReference>
<dbReference type="Gene3D" id="1.10.8.60">
    <property type="match status" value="1"/>
</dbReference>
<dbReference type="PROSITE" id="PS00688">
    <property type="entry name" value="SIGMA54_INTERACT_3"/>
    <property type="match status" value="1"/>
</dbReference>
<keyword evidence="3" id="KW-0805">Transcription regulation</keyword>
<dbReference type="STRING" id="1454001.AW08_01508"/>
<sequence>MDILTQLNLFGRSPAFLKVLDLIRRFAGCDASVLLQGETGTGKEIAARAIHHLSPRRDLPFVPVNCGALPDTLLENELFGHERGAFTDAREARRGLVAAAAGGTLFLDEVEAMSPRAQVVLLRFLQDHTYRPIGGQQCTTAPLRVIAASNADLRQMASNERFRLDLLYRLGVLTVVMPPLREREGDVELLAEALLARLSVQYGRQFARLHPESLRWMQRYDWPGNVRELENVLLRELLLTDASELRIASPTPPPKAVDQSIAGEDSRVGFSQAKAEAILRFERTYLDALLAHAHGNMSLAARISSQDRGALNRLVKKHGIKPDSYRRQSLPTA</sequence>
<feature type="domain" description="Sigma-54 factor interaction" evidence="6">
    <location>
        <begin position="9"/>
        <end position="238"/>
    </location>
</feature>
<dbReference type="InterPro" id="IPR027417">
    <property type="entry name" value="P-loop_NTPase"/>
</dbReference>
<dbReference type="InterPro" id="IPR058031">
    <property type="entry name" value="AAA_lid_NorR"/>
</dbReference>
<evidence type="ECO:0000256" key="1">
    <source>
        <dbReference type="ARBA" id="ARBA00022741"/>
    </source>
</evidence>
<comment type="caution">
    <text evidence="7">The sequence shown here is derived from an EMBL/GenBank/DDBJ whole genome shotgun (WGS) entry which is preliminary data.</text>
</comment>
<dbReference type="FunFam" id="3.40.50.300:FF:000006">
    <property type="entry name" value="DNA-binding transcriptional regulator NtrC"/>
    <property type="match status" value="1"/>
</dbReference>
<reference evidence="7" key="1">
    <citation type="submission" date="2014-02" db="EMBL/GenBank/DDBJ databases">
        <title>Expanding our view of genomic diversity in Candidatus Accumulibacter clades.</title>
        <authorList>
            <person name="Skennerton C.T."/>
            <person name="Barr J.J."/>
            <person name="Slater F.R."/>
            <person name="Bond P.L."/>
            <person name="Tyson G.W."/>
        </authorList>
    </citation>
    <scope>NUCLEOTIDE SEQUENCE [LARGE SCALE GENOMIC DNA]</scope>
</reference>
<evidence type="ECO:0000256" key="4">
    <source>
        <dbReference type="ARBA" id="ARBA00023125"/>
    </source>
</evidence>
<name>A0A011PNL9_9PROT</name>
<protein>
    <submittedName>
        <fullName evidence="7">Quorum-sensing regulator protein F</fullName>
    </submittedName>
</protein>
<dbReference type="GO" id="GO:0006355">
    <property type="term" value="P:regulation of DNA-templated transcription"/>
    <property type="evidence" value="ECO:0007669"/>
    <property type="project" value="InterPro"/>
</dbReference>
<gene>
    <name evidence="7" type="primary">qseF_1</name>
    <name evidence="7" type="ORF">AW08_01508</name>
</gene>
<dbReference type="PROSITE" id="PS50045">
    <property type="entry name" value="SIGMA54_INTERACT_4"/>
    <property type="match status" value="1"/>
</dbReference>
<dbReference type="SMART" id="SM00382">
    <property type="entry name" value="AAA"/>
    <property type="match status" value="1"/>
</dbReference>
<keyword evidence="1" id="KW-0547">Nucleotide-binding</keyword>
<dbReference type="GO" id="GO:0003677">
    <property type="term" value="F:DNA binding"/>
    <property type="evidence" value="ECO:0007669"/>
    <property type="project" value="UniProtKB-KW"/>
</dbReference>
<dbReference type="Gene3D" id="3.40.50.300">
    <property type="entry name" value="P-loop containing nucleotide triphosphate hydrolases"/>
    <property type="match status" value="1"/>
</dbReference>
<dbReference type="SUPFAM" id="SSF52540">
    <property type="entry name" value="P-loop containing nucleoside triphosphate hydrolases"/>
    <property type="match status" value="1"/>
</dbReference>
<dbReference type="Gene3D" id="1.10.10.60">
    <property type="entry name" value="Homeodomain-like"/>
    <property type="match status" value="1"/>
</dbReference>
<evidence type="ECO:0000256" key="2">
    <source>
        <dbReference type="ARBA" id="ARBA00022840"/>
    </source>
</evidence>
<evidence type="ECO:0000256" key="3">
    <source>
        <dbReference type="ARBA" id="ARBA00023015"/>
    </source>
</evidence>
<organism evidence="7 8">
    <name type="scientific">Candidatus Accumulibacter adjunctus</name>
    <dbReference type="NCBI Taxonomy" id="1454001"/>
    <lineage>
        <taxon>Bacteria</taxon>
        <taxon>Pseudomonadati</taxon>
        <taxon>Pseudomonadota</taxon>
        <taxon>Betaproteobacteria</taxon>
        <taxon>Candidatus Accumulibacter</taxon>
    </lineage>
</organism>
<dbReference type="PANTHER" id="PTHR32071">
    <property type="entry name" value="TRANSCRIPTIONAL REGULATORY PROTEIN"/>
    <property type="match status" value="1"/>
</dbReference>
<dbReference type="PATRIC" id="fig|1454001.3.peg.1585"/>
<dbReference type="InterPro" id="IPR025943">
    <property type="entry name" value="Sigma_54_int_dom_ATP-bd_2"/>
</dbReference>
<dbReference type="InterPro" id="IPR003593">
    <property type="entry name" value="AAA+_ATPase"/>
</dbReference>
<dbReference type="EMBL" id="JFAX01000007">
    <property type="protein sequence ID" value="EXI67904.1"/>
    <property type="molecule type" value="Genomic_DNA"/>
</dbReference>
<keyword evidence="8" id="KW-1185">Reference proteome</keyword>
<dbReference type="InterPro" id="IPR009057">
    <property type="entry name" value="Homeodomain-like_sf"/>
</dbReference>
<keyword evidence="4" id="KW-0238">DNA-binding</keyword>
<evidence type="ECO:0000256" key="5">
    <source>
        <dbReference type="ARBA" id="ARBA00023163"/>
    </source>
</evidence>
<dbReference type="GO" id="GO:0005524">
    <property type="term" value="F:ATP binding"/>
    <property type="evidence" value="ECO:0007669"/>
    <property type="project" value="UniProtKB-KW"/>
</dbReference>
<dbReference type="PROSITE" id="PS00676">
    <property type="entry name" value="SIGMA54_INTERACT_2"/>
    <property type="match status" value="1"/>
</dbReference>
<keyword evidence="5" id="KW-0804">Transcription</keyword>
<evidence type="ECO:0000313" key="7">
    <source>
        <dbReference type="EMBL" id="EXI67904.1"/>
    </source>
</evidence>
<dbReference type="CDD" id="cd00009">
    <property type="entry name" value="AAA"/>
    <property type="match status" value="1"/>
</dbReference>
<proteinExistence type="predicted"/>
<accession>A0A011PNL9</accession>
<dbReference type="Pfam" id="PF00158">
    <property type="entry name" value="Sigma54_activat"/>
    <property type="match status" value="1"/>
</dbReference>
<dbReference type="InterPro" id="IPR025944">
    <property type="entry name" value="Sigma_54_int_dom_CS"/>
</dbReference>